<gene>
    <name evidence="2" type="ORF">K432DRAFT_416393</name>
</gene>
<reference evidence="2 3" key="1">
    <citation type="journal article" date="2016" name="Nat. Commun.">
        <title>Ectomycorrhizal ecology is imprinted in the genome of the dominant symbiotic fungus Cenococcum geophilum.</title>
        <authorList>
            <consortium name="DOE Joint Genome Institute"/>
            <person name="Peter M."/>
            <person name="Kohler A."/>
            <person name="Ohm R.A."/>
            <person name="Kuo A."/>
            <person name="Krutzmann J."/>
            <person name="Morin E."/>
            <person name="Arend M."/>
            <person name="Barry K.W."/>
            <person name="Binder M."/>
            <person name="Choi C."/>
            <person name="Clum A."/>
            <person name="Copeland A."/>
            <person name="Grisel N."/>
            <person name="Haridas S."/>
            <person name="Kipfer T."/>
            <person name="LaButti K."/>
            <person name="Lindquist E."/>
            <person name="Lipzen A."/>
            <person name="Maire R."/>
            <person name="Meier B."/>
            <person name="Mihaltcheva S."/>
            <person name="Molinier V."/>
            <person name="Murat C."/>
            <person name="Poggeler S."/>
            <person name="Quandt C.A."/>
            <person name="Sperisen C."/>
            <person name="Tritt A."/>
            <person name="Tisserant E."/>
            <person name="Crous P.W."/>
            <person name="Henrissat B."/>
            <person name="Nehls U."/>
            <person name="Egli S."/>
            <person name="Spatafora J.W."/>
            <person name="Grigoriev I.V."/>
            <person name="Martin F.M."/>
        </authorList>
    </citation>
    <scope>NUCLEOTIDE SEQUENCE [LARGE SCALE GENOMIC DNA]</scope>
    <source>
        <strain evidence="2 3">CBS 459.81</strain>
    </source>
</reference>
<keyword evidence="3" id="KW-1185">Reference proteome</keyword>
<feature type="region of interest" description="Disordered" evidence="1">
    <location>
        <begin position="171"/>
        <end position="211"/>
    </location>
</feature>
<feature type="region of interest" description="Disordered" evidence="1">
    <location>
        <begin position="1"/>
        <end position="68"/>
    </location>
</feature>
<evidence type="ECO:0000313" key="2">
    <source>
        <dbReference type="EMBL" id="OCK80911.1"/>
    </source>
</evidence>
<dbReference type="OrthoDB" id="77607at2759"/>
<dbReference type="EMBL" id="KV744940">
    <property type="protein sequence ID" value="OCK80911.1"/>
    <property type="molecule type" value="Genomic_DNA"/>
</dbReference>
<dbReference type="AlphaFoldDB" id="A0A8E2EBC5"/>
<name>A0A8E2EBC5_9PEZI</name>
<feature type="compositionally biased region" description="Basic and acidic residues" evidence="1">
    <location>
        <begin position="175"/>
        <end position="202"/>
    </location>
</feature>
<evidence type="ECO:0000313" key="3">
    <source>
        <dbReference type="Proteomes" id="UP000250266"/>
    </source>
</evidence>
<sequence>MADVRSMLRQERAARQQNGKHSKSSIAMPTSALGSKKRKAIDEGFDGRKRTKAQEPHGLPAGFFDGDISQPKEHVAFLPEAQAETEVNQTAADDPIPTVNAIPPTVAASTIPADFFDMPTGQQLTTADEDDEELWAAFERDVATPPPQQHVIPALAAGATIEAAPMSATELAAQAREDQSTQRGRREAEIEAEKEDAARHLEEEFDEMEELEGRVRRLREKREALRKSREQDMMDDVVEVAPQTWKDNAGEESDDEYDEEDWDDWGFRAA</sequence>
<accession>A0A8E2EBC5</accession>
<evidence type="ECO:0000256" key="1">
    <source>
        <dbReference type="SAM" id="MobiDB-lite"/>
    </source>
</evidence>
<feature type="region of interest" description="Disordered" evidence="1">
    <location>
        <begin position="224"/>
        <end position="270"/>
    </location>
</feature>
<feature type="compositionally biased region" description="Basic and acidic residues" evidence="1">
    <location>
        <begin position="1"/>
        <end position="14"/>
    </location>
</feature>
<organism evidence="2 3">
    <name type="scientific">Lepidopterella palustris CBS 459.81</name>
    <dbReference type="NCBI Taxonomy" id="1314670"/>
    <lineage>
        <taxon>Eukaryota</taxon>
        <taxon>Fungi</taxon>
        <taxon>Dikarya</taxon>
        <taxon>Ascomycota</taxon>
        <taxon>Pezizomycotina</taxon>
        <taxon>Dothideomycetes</taxon>
        <taxon>Pleosporomycetidae</taxon>
        <taxon>Mytilinidiales</taxon>
        <taxon>Argynnaceae</taxon>
        <taxon>Lepidopterella</taxon>
    </lineage>
</organism>
<protein>
    <submittedName>
        <fullName evidence="2">Uncharacterized protein</fullName>
    </submittedName>
</protein>
<proteinExistence type="predicted"/>
<feature type="compositionally biased region" description="Acidic residues" evidence="1">
    <location>
        <begin position="250"/>
        <end position="264"/>
    </location>
</feature>
<feature type="compositionally biased region" description="Basic and acidic residues" evidence="1">
    <location>
        <begin position="40"/>
        <end position="55"/>
    </location>
</feature>
<dbReference type="Proteomes" id="UP000250266">
    <property type="component" value="Unassembled WGS sequence"/>
</dbReference>